<feature type="transmembrane region" description="Helical" evidence="7">
    <location>
        <begin position="196"/>
        <end position="216"/>
    </location>
</feature>
<comment type="catalytic activity">
    <reaction evidence="1">
        <text>ATP + protein L-histidine = ADP + protein N-phospho-L-histidine.</text>
        <dbReference type="EC" id="2.7.13.3"/>
    </reaction>
</comment>
<dbReference type="PROSITE" id="PS50885">
    <property type="entry name" value="HAMP"/>
    <property type="match status" value="1"/>
</dbReference>
<dbReference type="InterPro" id="IPR005467">
    <property type="entry name" value="His_kinase_dom"/>
</dbReference>
<dbReference type="AlphaFoldDB" id="A0A495PTV0"/>
<accession>A0A495PTV0</accession>
<keyword evidence="6" id="KW-0418">Kinase</keyword>
<evidence type="ECO:0000259" key="9">
    <source>
        <dbReference type="PROSITE" id="PS50112"/>
    </source>
</evidence>
<dbReference type="InterPro" id="IPR004358">
    <property type="entry name" value="Sig_transdc_His_kin-like_C"/>
</dbReference>
<dbReference type="PROSITE" id="PS50112">
    <property type="entry name" value="PAS"/>
    <property type="match status" value="1"/>
</dbReference>
<sequence length="640" mass="72568">MKIRTKLILSFGVIISVLCIEIILNQIISDNAADTYQKLKTQALPTLRILDKFESVNNEFFLLSSNKVYNSNLPLDSQNRLNGILEVELPYLKTELVQLSKNLELNEEISIKSPVIIELTNDLISLGNEVNNLLVLKDDYADSEKMQTAIALVENDISTKHAQLKTNLLILKVNYGNLLEDYQNEFSQNLKSLSNIILITGGLGILFGIGIAFLVIRSISKPIRALNTAALRVSSGDYDADISLNGNDELASLGDSFNIMTSSLKGNFELIKSNNKEIKQQEERIRKVIEASPAAIILMDPTKKISLINKQTEKLFGYSRVDLIGESAEKLIPLRILNKGSIVDDIFSSKNKIDTLGVDQNFYGLTKNNEELPIEISLSFIEIHGQDMILASIVDITERKQQEADIKKYVEQLKSKNKELEQFSYITSHDLQEPLRTVLSFIDLIKEDYNDKLDKELNTYLNYISDASIRMSHLIKSLLDYSRIGHKGKIEMVNCNRILSSVTADLKYKIEESEAEIHYGDLPTIEGYKLEIRLLFQNLITNAIKFQKKTEVAKINISFEDKWTYWQFNIADNGIGIREEFQNKIFVIFQRLHNREAYDGTGIGLSHCKKIVELHGGEIWVSSEEGIGSTFHFTIPKNIE</sequence>
<name>A0A495PTV0_9FLAO</name>
<keyword evidence="5" id="KW-0808">Transferase</keyword>
<dbReference type="CDD" id="cd00082">
    <property type="entry name" value="HisKA"/>
    <property type="match status" value="1"/>
</dbReference>
<dbReference type="SMART" id="SM00388">
    <property type="entry name" value="HisKA"/>
    <property type="match status" value="1"/>
</dbReference>
<dbReference type="InterPro" id="IPR036097">
    <property type="entry name" value="HisK_dim/P_sf"/>
</dbReference>
<dbReference type="EMBL" id="RBLG01000002">
    <property type="protein sequence ID" value="RKS53185.1"/>
    <property type="molecule type" value="Genomic_DNA"/>
</dbReference>
<dbReference type="CDD" id="cd06225">
    <property type="entry name" value="HAMP"/>
    <property type="match status" value="1"/>
</dbReference>
<feature type="domain" description="PAS" evidence="9">
    <location>
        <begin position="281"/>
        <end position="327"/>
    </location>
</feature>
<dbReference type="Pfam" id="PF13426">
    <property type="entry name" value="PAS_9"/>
    <property type="match status" value="1"/>
</dbReference>
<dbReference type="CDD" id="cd00130">
    <property type="entry name" value="PAS"/>
    <property type="match status" value="1"/>
</dbReference>
<dbReference type="RefSeq" id="WP_121345258.1">
    <property type="nucleotide sequence ID" value="NZ_RBLG01000002.1"/>
</dbReference>
<comment type="caution">
    <text evidence="11">The sequence shown here is derived from an EMBL/GenBank/DDBJ whole genome shotgun (WGS) entry which is preliminary data.</text>
</comment>
<dbReference type="SUPFAM" id="SSF47384">
    <property type="entry name" value="Homodimeric domain of signal transducing histidine kinase"/>
    <property type="match status" value="1"/>
</dbReference>
<dbReference type="InterPro" id="IPR003594">
    <property type="entry name" value="HATPase_dom"/>
</dbReference>
<comment type="subcellular location">
    <subcellularLocation>
        <location evidence="2">Membrane</location>
    </subcellularLocation>
</comment>
<feature type="domain" description="Histidine kinase" evidence="8">
    <location>
        <begin position="426"/>
        <end position="639"/>
    </location>
</feature>
<dbReference type="Gene3D" id="1.10.287.130">
    <property type="match status" value="1"/>
</dbReference>
<dbReference type="SMART" id="SM00304">
    <property type="entry name" value="HAMP"/>
    <property type="match status" value="1"/>
</dbReference>
<dbReference type="SMART" id="SM00091">
    <property type="entry name" value="PAS"/>
    <property type="match status" value="1"/>
</dbReference>
<keyword evidence="7" id="KW-1133">Transmembrane helix</keyword>
<dbReference type="Gene3D" id="6.10.340.10">
    <property type="match status" value="1"/>
</dbReference>
<evidence type="ECO:0000313" key="12">
    <source>
        <dbReference type="Proteomes" id="UP000276282"/>
    </source>
</evidence>
<dbReference type="SUPFAM" id="SSF55785">
    <property type="entry name" value="PYP-like sensor domain (PAS domain)"/>
    <property type="match status" value="1"/>
</dbReference>
<dbReference type="Pfam" id="PF02518">
    <property type="entry name" value="HATPase_c"/>
    <property type="match status" value="1"/>
</dbReference>
<evidence type="ECO:0000256" key="7">
    <source>
        <dbReference type="SAM" id="Phobius"/>
    </source>
</evidence>
<evidence type="ECO:0000256" key="2">
    <source>
        <dbReference type="ARBA" id="ARBA00004370"/>
    </source>
</evidence>
<dbReference type="InterPro" id="IPR036890">
    <property type="entry name" value="HATPase_C_sf"/>
</dbReference>
<keyword evidence="7" id="KW-0472">Membrane</keyword>
<evidence type="ECO:0000256" key="3">
    <source>
        <dbReference type="ARBA" id="ARBA00012438"/>
    </source>
</evidence>
<evidence type="ECO:0000256" key="4">
    <source>
        <dbReference type="ARBA" id="ARBA00022553"/>
    </source>
</evidence>
<dbReference type="SMART" id="SM00387">
    <property type="entry name" value="HATPase_c"/>
    <property type="match status" value="1"/>
</dbReference>
<evidence type="ECO:0000259" key="10">
    <source>
        <dbReference type="PROSITE" id="PS50885"/>
    </source>
</evidence>
<dbReference type="SUPFAM" id="SSF158472">
    <property type="entry name" value="HAMP domain-like"/>
    <property type="match status" value="1"/>
</dbReference>
<dbReference type="Gene3D" id="3.30.565.10">
    <property type="entry name" value="Histidine kinase-like ATPase, C-terminal domain"/>
    <property type="match status" value="1"/>
</dbReference>
<dbReference type="InterPro" id="IPR035965">
    <property type="entry name" value="PAS-like_dom_sf"/>
</dbReference>
<dbReference type="InterPro" id="IPR000014">
    <property type="entry name" value="PAS"/>
</dbReference>
<dbReference type="FunFam" id="3.30.565.10:FF:000006">
    <property type="entry name" value="Sensor histidine kinase WalK"/>
    <property type="match status" value="1"/>
</dbReference>
<dbReference type="PRINTS" id="PR00344">
    <property type="entry name" value="BCTRLSENSOR"/>
</dbReference>
<organism evidence="11 12">
    <name type="scientific">Gillisia mitskevichiae</name>
    <dbReference type="NCBI Taxonomy" id="270921"/>
    <lineage>
        <taxon>Bacteria</taxon>
        <taxon>Pseudomonadati</taxon>
        <taxon>Bacteroidota</taxon>
        <taxon>Flavobacteriia</taxon>
        <taxon>Flavobacteriales</taxon>
        <taxon>Flavobacteriaceae</taxon>
        <taxon>Gillisia</taxon>
    </lineage>
</organism>
<dbReference type="OrthoDB" id="9781208at2"/>
<keyword evidence="4" id="KW-0597">Phosphoprotein</keyword>
<dbReference type="GO" id="GO:0016020">
    <property type="term" value="C:membrane"/>
    <property type="evidence" value="ECO:0007669"/>
    <property type="project" value="UniProtKB-SubCell"/>
</dbReference>
<dbReference type="SUPFAM" id="SSF55874">
    <property type="entry name" value="ATPase domain of HSP90 chaperone/DNA topoisomerase II/histidine kinase"/>
    <property type="match status" value="1"/>
</dbReference>
<evidence type="ECO:0000259" key="8">
    <source>
        <dbReference type="PROSITE" id="PS50109"/>
    </source>
</evidence>
<dbReference type="Pfam" id="PF00672">
    <property type="entry name" value="HAMP"/>
    <property type="match status" value="1"/>
</dbReference>
<dbReference type="PROSITE" id="PS50109">
    <property type="entry name" value="HIS_KIN"/>
    <property type="match status" value="1"/>
</dbReference>
<evidence type="ECO:0000256" key="1">
    <source>
        <dbReference type="ARBA" id="ARBA00000085"/>
    </source>
</evidence>
<protein>
    <recommendedName>
        <fullName evidence="3">histidine kinase</fullName>
        <ecNumber evidence="3">2.7.13.3</ecNumber>
    </recommendedName>
</protein>
<feature type="domain" description="HAMP" evidence="10">
    <location>
        <begin position="217"/>
        <end position="269"/>
    </location>
</feature>
<dbReference type="InterPro" id="IPR052162">
    <property type="entry name" value="Sensor_kinase/Photoreceptor"/>
</dbReference>
<proteinExistence type="predicted"/>
<dbReference type="InterPro" id="IPR003661">
    <property type="entry name" value="HisK_dim/P_dom"/>
</dbReference>
<dbReference type="Gene3D" id="3.30.450.20">
    <property type="entry name" value="PAS domain"/>
    <property type="match status" value="1"/>
</dbReference>
<evidence type="ECO:0000256" key="5">
    <source>
        <dbReference type="ARBA" id="ARBA00022679"/>
    </source>
</evidence>
<gene>
    <name evidence="11" type="ORF">BC962_1434</name>
</gene>
<keyword evidence="12" id="KW-1185">Reference proteome</keyword>
<reference evidence="11 12" key="1">
    <citation type="submission" date="2018-10" db="EMBL/GenBank/DDBJ databases">
        <title>Genomic Encyclopedia of Archaeal and Bacterial Type Strains, Phase II (KMG-II): from individual species to whole genera.</title>
        <authorList>
            <person name="Goeker M."/>
        </authorList>
    </citation>
    <scope>NUCLEOTIDE SEQUENCE [LARGE SCALE GENOMIC DNA]</scope>
    <source>
        <strain evidence="11 12">DSM 19839</strain>
    </source>
</reference>
<keyword evidence="7" id="KW-0812">Transmembrane</keyword>
<dbReference type="PANTHER" id="PTHR43304:SF1">
    <property type="entry name" value="PAC DOMAIN-CONTAINING PROTEIN"/>
    <property type="match status" value="1"/>
</dbReference>
<evidence type="ECO:0000313" key="11">
    <source>
        <dbReference type="EMBL" id="RKS53185.1"/>
    </source>
</evidence>
<dbReference type="EC" id="2.7.13.3" evidence="3"/>
<dbReference type="Pfam" id="PF00512">
    <property type="entry name" value="HisKA"/>
    <property type="match status" value="1"/>
</dbReference>
<dbReference type="NCBIfam" id="TIGR00229">
    <property type="entry name" value="sensory_box"/>
    <property type="match status" value="1"/>
</dbReference>
<dbReference type="PANTHER" id="PTHR43304">
    <property type="entry name" value="PHYTOCHROME-LIKE PROTEIN CPH1"/>
    <property type="match status" value="1"/>
</dbReference>
<evidence type="ECO:0000256" key="6">
    <source>
        <dbReference type="ARBA" id="ARBA00022777"/>
    </source>
</evidence>
<dbReference type="Proteomes" id="UP000276282">
    <property type="component" value="Unassembled WGS sequence"/>
</dbReference>
<dbReference type="GO" id="GO:0000155">
    <property type="term" value="F:phosphorelay sensor kinase activity"/>
    <property type="evidence" value="ECO:0007669"/>
    <property type="project" value="InterPro"/>
</dbReference>
<dbReference type="InterPro" id="IPR003660">
    <property type="entry name" value="HAMP_dom"/>
</dbReference>